<feature type="transmembrane region" description="Helical" evidence="5">
    <location>
        <begin position="134"/>
        <end position="153"/>
    </location>
</feature>
<accession>Q74MB9</accession>
<feature type="transmembrane region" description="Helical" evidence="5">
    <location>
        <begin position="165"/>
        <end position="184"/>
    </location>
</feature>
<dbReference type="EMBL" id="AE017199">
    <property type="protein sequence ID" value="AAR39329.1"/>
    <property type="molecule type" value="Genomic_DNA"/>
</dbReference>
<dbReference type="PANTHER" id="PTHR10846">
    <property type="entry name" value="SODIUM/POTASSIUM/CALCIUM EXCHANGER"/>
    <property type="match status" value="1"/>
</dbReference>
<dbReference type="GO" id="GO:0008273">
    <property type="term" value="F:calcium, potassium:sodium antiporter activity"/>
    <property type="evidence" value="ECO:0007669"/>
    <property type="project" value="TreeGrafter"/>
</dbReference>
<dbReference type="Pfam" id="PF01699">
    <property type="entry name" value="Na_Ca_ex"/>
    <property type="match status" value="2"/>
</dbReference>
<feature type="transmembrane region" description="Helical" evidence="5">
    <location>
        <begin position="288"/>
        <end position="306"/>
    </location>
</feature>
<dbReference type="Gene3D" id="1.20.1420.30">
    <property type="entry name" value="NCX, central ion-binding region"/>
    <property type="match status" value="1"/>
</dbReference>
<sequence length="308" mass="33509">MLVSTLFNSFLILVSLFFLLFGADKFLESGERISKSLGIDDRLLGLILVSISTSLPELAVAILAALDNKSEIVLGDIIGSNFANLGLGLGIGLIISPLVIKKETLFNEVPIHGAITLATLLLILNDSVLDKYEALTILIFFALMLLNIYKDGIKSKEKQKLHWKDLAYFVGSLALVIISAKILINSTIVLAKNLNLMPYLVSSLVIAIGTSLPEITVSIISSLKRKINIALGDVLGSNIFNMGVILPIATIINPIHANIIVINHLFLLLLLTTYLTLSAYVKRKLTKIDGLILLIGYILFLTLFISKA</sequence>
<dbReference type="AlphaFoldDB" id="Q74MB9"/>
<dbReference type="GO" id="GO:0005262">
    <property type="term" value="F:calcium channel activity"/>
    <property type="evidence" value="ECO:0007669"/>
    <property type="project" value="TreeGrafter"/>
</dbReference>
<feature type="domain" description="Sodium/calcium exchanger membrane region" evidence="6">
    <location>
        <begin position="166"/>
        <end position="305"/>
    </location>
</feature>
<feature type="transmembrane region" description="Helical" evidence="5">
    <location>
        <begin position="43"/>
        <end position="66"/>
    </location>
</feature>
<feature type="transmembrane region" description="Helical" evidence="5">
    <location>
        <begin position="229"/>
        <end position="249"/>
    </location>
</feature>
<evidence type="ECO:0000256" key="5">
    <source>
        <dbReference type="SAM" id="Phobius"/>
    </source>
</evidence>
<dbReference type="GO" id="GO:0006874">
    <property type="term" value="P:intracellular calcium ion homeostasis"/>
    <property type="evidence" value="ECO:0007669"/>
    <property type="project" value="TreeGrafter"/>
</dbReference>
<evidence type="ECO:0000256" key="2">
    <source>
        <dbReference type="ARBA" id="ARBA00022692"/>
    </source>
</evidence>
<name>Q74MB9_NANEQ</name>
<protein>
    <submittedName>
        <fullName evidence="7">NEQ486</fullName>
    </submittedName>
</protein>
<dbReference type="BioCyc" id="NEQU228908:GJB6-515-MONOMER"/>
<dbReference type="InterPro" id="IPR004837">
    <property type="entry name" value="NaCa_Exmemb"/>
</dbReference>
<evidence type="ECO:0000259" key="6">
    <source>
        <dbReference type="Pfam" id="PF01699"/>
    </source>
</evidence>
<evidence type="ECO:0000256" key="1">
    <source>
        <dbReference type="ARBA" id="ARBA00004141"/>
    </source>
</evidence>
<keyword evidence="2 5" id="KW-0812">Transmembrane</keyword>
<dbReference type="InterPro" id="IPR004481">
    <property type="entry name" value="K/Na/Ca-exchanger"/>
</dbReference>
<reference evidence="7 8" key="1">
    <citation type="journal article" date="2003" name="Proc. Natl. Acad. Sci. U.S.A.">
        <title>The genome of Nanoarchaeum equitans: insights into early archaeal evolution and derived parasitism.</title>
        <authorList>
            <person name="Waters E."/>
            <person name="Hohn M.J."/>
            <person name="Ahel I."/>
            <person name="Graham D.E."/>
            <person name="Adams M.D."/>
            <person name="Barnstead M."/>
            <person name="Beeson K.Y."/>
            <person name="Bibbs L."/>
            <person name="Bolanos R."/>
            <person name="Keller M."/>
            <person name="Kretz K."/>
            <person name="Lin X."/>
            <person name="Mathur E."/>
            <person name="Ni J."/>
            <person name="Podar M."/>
            <person name="Richardson T."/>
            <person name="Sutton G.G."/>
            <person name="Simon M."/>
            <person name="Soll D."/>
            <person name="Stetter K.O."/>
            <person name="Short J.M."/>
            <person name="Noordewier M."/>
        </authorList>
    </citation>
    <scope>NUCLEOTIDE SEQUENCE [LARGE SCALE GENOMIC DNA]</scope>
    <source>
        <strain evidence="7 8">Kin4-M</strain>
    </source>
</reference>
<feature type="transmembrane region" description="Helical" evidence="5">
    <location>
        <begin position="109"/>
        <end position="128"/>
    </location>
</feature>
<evidence type="ECO:0000313" key="7">
    <source>
        <dbReference type="EMBL" id="AAR39329.1"/>
    </source>
</evidence>
<dbReference type="STRING" id="228908.NEQ486"/>
<gene>
    <name evidence="7" type="ordered locus">NEQ486</name>
</gene>
<feature type="transmembrane region" description="Helical" evidence="5">
    <location>
        <begin position="78"/>
        <end position="100"/>
    </location>
</feature>
<keyword evidence="8" id="KW-1185">Reference proteome</keyword>
<feature type="transmembrane region" description="Helical" evidence="5">
    <location>
        <begin position="6"/>
        <end position="23"/>
    </location>
</feature>
<dbReference type="GO" id="GO:0005886">
    <property type="term" value="C:plasma membrane"/>
    <property type="evidence" value="ECO:0007669"/>
    <property type="project" value="TreeGrafter"/>
</dbReference>
<dbReference type="KEGG" id="neq:NEQ486"/>
<comment type="subcellular location">
    <subcellularLocation>
        <location evidence="1">Membrane</location>
        <topology evidence="1">Multi-pass membrane protein</topology>
    </subcellularLocation>
</comment>
<dbReference type="Proteomes" id="UP000000578">
    <property type="component" value="Chromosome"/>
</dbReference>
<dbReference type="HOGENOM" id="CLU_007948_0_3_2"/>
<evidence type="ECO:0000313" key="8">
    <source>
        <dbReference type="Proteomes" id="UP000000578"/>
    </source>
</evidence>
<evidence type="ECO:0000256" key="4">
    <source>
        <dbReference type="ARBA" id="ARBA00023136"/>
    </source>
</evidence>
<dbReference type="EnsemblBacteria" id="AAR39329">
    <property type="protein sequence ID" value="AAR39329"/>
    <property type="gene ID" value="NEQ486"/>
</dbReference>
<keyword evidence="3 5" id="KW-1133">Transmembrane helix</keyword>
<feature type="domain" description="Sodium/calcium exchanger membrane region" evidence="6">
    <location>
        <begin position="10"/>
        <end position="148"/>
    </location>
</feature>
<keyword evidence="4 5" id="KW-0472">Membrane</keyword>
<feature type="transmembrane region" description="Helical" evidence="5">
    <location>
        <begin position="196"/>
        <end position="217"/>
    </location>
</feature>
<organism evidence="7 8">
    <name type="scientific">Nanoarchaeum equitans (strain Kin4-M)</name>
    <dbReference type="NCBI Taxonomy" id="228908"/>
    <lineage>
        <taxon>Archaea</taxon>
        <taxon>Nanobdellota</taxon>
        <taxon>Candidatus Nanoarchaeia</taxon>
        <taxon>Nanoarchaeales</taxon>
        <taxon>Nanoarchaeaceae</taxon>
        <taxon>Nanoarchaeum</taxon>
    </lineage>
</organism>
<dbReference type="PANTHER" id="PTHR10846:SF8">
    <property type="entry name" value="INNER MEMBRANE PROTEIN YRBG"/>
    <property type="match status" value="1"/>
</dbReference>
<dbReference type="InterPro" id="IPR044880">
    <property type="entry name" value="NCX_ion-bd_dom_sf"/>
</dbReference>
<proteinExistence type="predicted"/>
<evidence type="ECO:0000256" key="3">
    <source>
        <dbReference type="ARBA" id="ARBA00022989"/>
    </source>
</evidence>
<feature type="transmembrane region" description="Helical" evidence="5">
    <location>
        <begin position="255"/>
        <end position="276"/>
    </location>
</feature>